<sequence>MTCAQQQTGIRIMWKPASTGVFLQRIETPESNRIILNIFRKPINETHVTATVMALHFNPNNPEDYTLHFDPWSDINVVPDGSIDEKDTNALTRLALDFRDQTEISSDFGVFLAAISVDDERLLVRIEVLDLEDNEQPEFDYFLNATSRDEGENFTIKRVNPHSGPTDEETPGLENLTKAFIKLKL</sequence>
<reference evidence="2" key="1">
    <citation type="submission" date="2017-02" db="EMBL/GenBank/DDBJ databases">
        <authorList>
            <person name="Furmanczyk E.M."/>
        </authorList>
    </citation>
    <scope>NUCLEOTIDE SEQUENCE [LARGE SCALE GENOMIC DNA]</scope>
    <source>
        <strain evidence="2">AP3_22</strain>
    </source>
</reference>
<dbReference type="EMBL" id="MUJK01000019">
    <property type="protein sequence ID" value="POF38708.1"/>
    <property type="molecule type" value="Genomic_DNA"/>
</dbReference>
<name>A0A2S3VFG4_9PSED</name>
<proteinExistence type="predicted"/>
<comment type="caution">
    <text evidence="1">The sequence shown here is derived from an EMBL/GenBank/DDBJ whole genome shotgun (WGS) entry which is preliminary data.</text>
</comment>
<gene>
    <name evidence="1" type="ORF">B0D71_29360</name>
</gene>
<protein>
    <submittedName>
        <fullName evidence="1">Uncharacterized protein</fullName>
    </submittedName>
</protein>
<organism evidence="1 2">
    <name type="scientific">Pseudomonas laurylsulfativorans</name>
    <dbReference type="NCBI Taxonomy" id="1943631"/>
    <lineage>
        <taxon>Bacteria</taxon>
        <taxon>Pseudomonadati</taxon>
        <taxon>Pseudomonadota</taxon>
        <taxon>Gammaproteobacteria</taxon>
        <taxon>Pseudomonadales</taxon>
        <taxon>Pseudomonadaceae</taxon>
        <taxon>Pseudomonas</taxon>
    </lineage>
</organism>
<evidence type="ECO:0000313" key="2">
    <source>
        <dbReference type="Proteomes" id="UP000237440"/>
    </source>
</evidence>
<accession>A0A2S3VFG4</accession>
<dbReference type="Proteomes" id="UP000237440">
    <property type="component" value="Unassembled WGS sequence"/>
</dbReference>
<dbReference type="AlphaFoldDB" id="A0A2S3VFG4"/>
<evidence type="ECO:0000313" key="1">
    <source>
        <dbReference type="EMBL" id="POF38708.1"/>
    </source>
</evidence>
<keyword evidence="2" id="KW-1185">Reference proteome</keyword>